<dbReference type="AlphaFoldDB" id="U3GZ88"/>
<evidence type="ECO:0000313" key="8">
    <source>
        <dbReference type="EMBL" id="AGU15746.1"/>
    </source>
</evidence>
<dbReference type="Proteomes" id="UP000016943">
    <property type="component" value="Chromosome"/>
</dbReference>
<protein>
    <recommendedName>
        <fullName evidence="7">Peptidase S8/S53 domain-containing protein</fullName>
    </recommendedName>
</protein>
<dbReference type="InterPro" id="IPR036852">
    <property type="entry name" value="Peptidase_S8/S53_dom_sf"/>
</dbReference>
<dbReference type="PANTHER" id="PTHR43806">
    <property type="entry name" value="PEPTIDASE S8"/>
    <property type="match status" value="1"/>
</dbReference>
<dbReference type="GO" id="GO:0006508">
    <property type="term" value="P:proteolysis"/>
    <property type="evidence" value="ECO:0007669"/>
    <property type="project" value="UniProtKB-KW"/>
</dbReference>
<accession>U3GZ88</accession>
<dbReference type="GO" id="GO:0004252">
    <property type="term" value="F:serine-type endopeptidase activity"/>
    <property type="evidence" value="ECO:0007669"/>
    <property type="project" value="UniProtKB-UniRule"/>
</dbReference>
<sequence>MAAHTLRGHLHALTVLVVAALWPLYLMTPTHAEEPEEDDATALPRVPAVDRICPDVIPFDPAPDAAPEPWLAAVHDFATGRGVTVAVIDTGVAQHPMLNVVDGRDVIGERLGESAADITVGPFDDCDRHGTIVAGRIASIAPDVEIISIKQTTAITNNQHQDPGGNLATMIDAISIALDMKADVINLSVVACAPDEHTAAVARQQLAAVIDRAEAQGTVVVAASGNNSPNCQPGDTIFPGADPRVVSVSALDSPRLPAQYALPPHNVEQLIAAQGHVPYGLDPRGEGFIEAFAPAGPREEAKPIIGTSFAAPIITGIVAALKQRHPNASTEEFRQHLFHNSDPATGYISPVHAVTSPLSSTAKEEKTTQAIELSTTHRPRSWESALSPGSTALAALIAGGCLGVSLLAMATASPRQKLHKDNDAAGKT</sequence>
<evidence type="ECO:0000259" key="7">
    <source>
        <dbReference type="Pfam" id="PF00082"/>
    </source>
</evidence>
<dbReference type="PROSITE" id="PS00138">
    <property type="entry name" value="SUBTILASE_SER"/>
    <property type="match status" value="1"/>
</dbReference>
<dbReference type="PATRIC" id="fig|1348662.3.peg.1614"/>
<evidence type="ECO:0000313" key="9">
    <source>
        <dbReference type="Proteomes" id="UP000016943"/>
    </source>
</evidence>
<dbReference type="InterPro" id="IPR050131">
    <property type="entry name" value="Peptidase_S8_subtilisin-like"/>
</dbReference>
<dbReference type="RefSeq" id="WP_021012138.1">
    <property type="nucleotide sequence ID" value="NC_022198.1"/>
</dbReference>
<feature type="active site" description="Charge relay system" evidence="5">
    <location>
        <position position="129"/>
    </location>
</feature>
<dbReference type="InterPro" id="IPR023828">
    <property type="entry name" value="Peptidase_S8_Ser-AS"/>
</dbReference>
<keyword evidence="9" id="KW-1185">Reference proteome</keyword>
<evidence type="ECO:0000256" key="3">
    <source>
        <dbReference type="ARBA" id="ARBA00022801"/>
    </source>
</evidence>
<dbReference type="KEGG" id="caz:CARG_08155"/>
<dbReference type="SUPFAM" id="SSF52743">
    <property type="entry name" value="Subtilisin-like"/>
    <property type="match status" value="1"/>
</dbReference>
<organism evidence="8 9">
    <name type="scientific">Corynebacterium argentoratense DSM 44202</name>
    <dbReference type="NCBI Taxonomy" id="1348662"/>
    <lineage>
        <taxon>Bacteria</taxon>
        <taxon>Bacillati</taxon>
        <taxon>Actinomycetota</taxon>
        <taxon>Actinomycetes</taxon>
        <taxon>Mycobacteriales</taxon>
        <taxon>Corynebacteriaceae</taxon>
        <taxon>Corynebacterium</taxon>
    </lineage>
</organism>
<dbReference type="InterPro" id="IPR023827">
    <property type="entry name" value="Peptidase_S8_Asp-AS"/>
</dbReference>
<dbReference type="eggNOG" id="COG1404">
    <property type="taxonomic scope" value="Bacteria"/>
</dbReference>
<dbReference type="PANTHER" id="PTHR43806:SF11">
    <property type="entry name" value="CEREVISIN-RELATED"/>
    <property type="match status" value="1"/>
</dbReference>
<keyword evidence="2 5" id="KW-0645">Protease</keyword>
<feature type="active site" description="Charge relay system" evidence="5">
    <location>
        <position position="308"/>
    </location>
</feature>
<dbReference type="PROSITE" id="PS51892">
    <property type="entry name" value="SUBTILASE"/>
    <property type="match status" value="1"/>
</dbReference>
<dbReference type="PRINTS" id="PR00723">
    <property type="entry name" value="SUBTILISIN"/>
</dbReference>
<dbReference type="CDD" id="cd00306">
    <property type="entry name" value="Peptidases_S8_S53"/>
    <property type="match status" value="1"/>
</dbReference>
<reference evidence="8 9" key="1">
    <citation type="journal article" date="2013" name="Genome Announc.">
        <title>Whole-Genome Sequence of the Clinical Strain Corynebacterium argentoratense DSM 44202, Isolated from a Human Throat Specimen.</title>
        <authorList>
            <person name="Bomholt C."/>
            <person name="Glaub A."/>
            <person name="Gravermann K."/>
            <person name="Albersmeier A."/>
            <person name="Brinkrolf K."/>
            <person name="Ruckert C."/>
            <person name="Tauch A."/>
        </authorList>
    </citation>
    <scope>NUCLEOTIDE SEQUENCE [LARGE SCALE GENOMIC DNA]</scope>
    <source>
        <strain evidence="8">DSM 44202</strain>
    </source>
</reference>
<dbReference type="GeneID" id="78250376"/>
<dbReference type="Gene3D" id="3.40.50.200">
    <property type="entry name" value="Peptidase S8/S53 domain"/>
    <property type="match status" value="1"/>
</dbReference>
<name>U3GZ88_9CORY</name>
<dbReference type="OrthoDB" id="9798386at2"/>
<dbReference type="PROSITE" id="PS00136">
    <property type="entry name" value="SUBTILASE_ASP"/>
    <property type="match status" value="1"/>
</dbReference>
<keyword evidence="3 5" id="KW-0378">Hydrolase</keyword>
<evidence type="ECO:0000256" key="1">
    <source>
        <dbReference type="ARBA" id="ARBA00011073"/>
    </source>
</evidence>
<dbReference type="STRING" id="1348662.CARG_08155"/>
<feature type="active site" description="Charge relay system" evidence="5">
    <location>
        <position position="89"/>
    </location>
</feature>
<gene>
    <name evidence="8" type="ORF">CARG_08155</name>
</gene>
<dbReference type="InterPro" id="IPR015500">
    <property type="entry name" value="Peptidase_S8_subtilisin-rel"/>
</dbReference>
<feature type="domain" description="Peptidase S8/S53" evidence="7">
    <location>
        <begin position="80"/>
        <end position="341"/>
    </location>
</feature>
<evidence type="ECO:0000256" key="2">
    <source>
        <dbReference type="ARBA" id="ARBA00022670"/>
    </source>
</evidence>
<dbReference type="InterPro" id="IPR000209">
    <property type="entry name" value="Peptidase_S8/S53_dom"/>
</dbReference>
<dbReference type="EMBL" id="CP006365">
    <property type="protein sequence ID" value="AGU15746.1"/>
    <property type="molecule type" value="Genomic_DNA"/>
</dbReference>
<comment type="similarity">
    <text evidence="1 5 6">Belongs to the peptidase S8 family.</text>
</comment>
<evidence type="ECO:0000256" key="6">
    <source>
        <dbReference type="RuleBase" id="RU003355"/>
    </source>
</evidence>
<evidence type="ECO:0000256" key="4">
    <source>
        <dbReference type="ARBA" id="ARBA00022825"/>
    </source>
</evidence>
<proteinExistence type="inferred from homology"/>
<keyword evidence="4 5" id="KW-0720">Serine protease</keyword>
<evidence type="ECO:0000256" key="5">
    <source>
        <dbReference type="PROSITE-ProRule" id="PRU01240"/>
    </source>
</evidence>
<dbReference type="Pfam" id="PF00082">
    <property type="entry name" value="Peptidase_S8"/>
    <property type="match status" value="1"/>
</dbReference>
<dbReference type="HOGENOM" id="CLU_011263_13_4_11"/>